<name>A0AAD7IPQ1_9AGAR</name>
<evidence type="ECO:0000313" key="2">
    <source>
        <dbReference type="EMBL" id="KAJ7747905.1"/>
    </source>
</evidence>
<sequence>MPKEKASLSTHAARNPAKAVQQPRKRANQSSATKATKALAAAQRAQAKDVLFADIDDHYLEKRQLIKDLAKKHNKKENYIKKLLNNDVHTKTKRGANLWNAVVHDFSIKAKEAGDESALEVVRDGLSKEEYQTIKANMSEDEKKRLLKQLASKRKVEFKGIRATNKSLAMDAMQTANSINDQLIDLFERTGVRAFAMFTRSHAEDSAVPNIVDSDNAREFFKQAFGKSFSEFLLKFEQWSCTLDRDDDRANDVQSVRKQIVLLILDGLRKIKNNKKVAMEYVNYRANIVHKLGVELAGWPSKITFASPIKLSADEARQIRDSLRSGAIHWVVLTPSQREEVAKEISEGPVRKRKPWNDQGRPRGPREGNSDTEASDSEDDGDADEEEEEEEEEERPTPRQRKSPATSTSRNKASNLTTSSGSNSGRPTPISSVSDTTAPAAREPNANALQARMRNPAAVSTAPTSAISNAGPAMSAVQGPASSNPASAACTSTIPNLGAQAVDLASLPAPYALNLPSANGTQQDPTVNAEIMADAYDFYFQGIEFPPMPGLFPPSTPSGSFGLGNEGLGGVADFTDIGNTWGGFHDPYGMTPTPNSFGVDSDVHGFSGFGNGPPPSSVDLMDRGRVDDAVLTTVGNTAVVNTAALLGATAGVLFEVTNIEQAPKKTKRKRSDHASDLPVAKKPRKERSDKNQPRGSYKKTQTDASKPKTKKTTAAVA</sequence>
<feature type="compositionally biased region" description="Polar residues" evidence="1">
    <location>
        <begin position="403"/>
        <end position="413"/>
    </location>
</feature>
<comment type="caution">
    <text evidence="2">The sequence shown here is derived from an EMBL/GenBank/DDBJ whole genome shotgun (WGS) entry which is preliminary data.</text>
</comment>
<evidence type="ECO:0000313" key="3">
    <source>
        <dbReference type="Proteomes" id="UP001215280"/>
    </source>
</evidence>
<feature type="compositionally biased region" description="Low complexity" evidence="1">
    <location>
        <begin position="414"/>
        <end position="425"/>
    </location>
</feature>
<feature type="compositionally biased region" description="Basic and acidic residues" evidence="1">
    <location>
        <begin position="339"/>
        <end position="350"/>
    </location>
</feature>
<dbReference type="EMBL" id="JARJLG010000092">
    <property type="protein sequence ID" value="KAJ7747905.1"/>
    <property type="molecule type" value="Genomic_DNA"/>
</dbReference>
<gene>
    <name evidence="2" type="ORF">DFH07DRAFT_962325</name>
</gene>
<reference evidence="2" key="1">
    <citation type="submission" date="2023-03" db="EMBL/GenBank/DDBJ databases">
        <title>Massive genome expansion in bonnet fungi (Mycena s.s.) driven by repeated elements and novel gene families across ecological guilds.</title>
        <authorList>
            <consortium name="Lawrence Berkeley National Laboratory"/>
            <person name="Harder C.B."/>
            <person name="Miyauchi S."/>
            <person name="Viragh M."/>
            <person name="Kuo A."/>
            <person name="Thoen E."/>
            <person name="Andreopoulos B."/>
            <person name="Lu D."/>
            <person name="Skrede I."/>
            <person name="Drula E."/>
            <person name="Henrissat B."/>
            <person name="Morin E."/>
            <person name="Kohler A."/>
            <person name="Barry K."/>
            <person name="LaButti K."/>
            <person name="Morin E."/>
            <person name="Salamov A."/>
            <person name="Lipzen A."/>
            <person name="Mereny Z."/>
            <person name="Hegedus B."/>
            <person name="Baldrian P."/>
            <person name="Stursova M."/>
            <person name="Weitz H."/>
            <person name="Taylor A."/>
            <person name="Grigoriev I.V."/>
            <person name="Nagy L.G."/>
            <person name="Martin F."/>
            <person name="Kauserud H."/>
        </authorList>
    </citation>
    <scope>NUCLEOTIDE SEQUENCE</scope>
    <source>
        <strain evidence="2">CBHHK188m</strain>
    </source>
</reference>
<organism evidence="2 3">
    <name type="scientific">Mycena maculata</name>
    <dbReference type="NCBI Taxonomy" id="230809"/>
    <lineage>
        <taxon>Eukaryota</taxon>
        <taxon>Fungi</taxon>
        <taxon>Dikarya</taxon>
        <taxon>Basidiomycota</taxon>
        <taxon>Agaricomycotina</taxon>
        <taxon>Agaricomycetes</taxon>
        <taxon>Agaricomycetidae</taxon>
        <taxon>Agaricales</taxon>
        <taxon>Marasmiineae</taxon>
        <taxon>Mycenaceae</taxon>
        <taxon>Mycena</taxon>
    </lineage>
</organism>
<protein>
    <submittedName>
        <fullName evidence="2">Uncharacterized protein</fullName>
    </submittedName>
</protein>
<feature type="compositionally biased region" description="Basic and acidic residues" evidence="1">
    <location>
        <begin position="360"/>
        <end position="369"/>
    </location>
</feature>
<feature type="compositionally biased region" description="Acidic residues" evidence="1">
    <location>
        <begin position="373"/>
        <end position="394"/>
    </location>
</feature>
<evidence type="ECO:0000256" key="1">
    <source>
        <dbReference type="SAM" id="MobiDB-lite"/>
    </source>
</evidence>
<accession>A0AAD7IPQ1</accession>
<feature type="region of interest" description="Disordered" evidence="1">
    <location>
        <begin position="662"/>
        <end position="717"/>
    </location>
</feature>
<dbReference type="AlphaFoldDB" id="A0AAD7IPQ1"/>
<feature type="region of interest" description="Disordered" evidence="1">
    <location>
        <begin position="339"/>
        <end position="440"/>
    </location>
</feature>
<proteinExistence type="predicted"/>
<dbReference type="Proteomes" id="UP001215280">
    <property type="component" value="Unassembled WGS sequence"/>
</dbReference>
<keyword evidence="3" id="KW-1185">Reference proteome</keyword>
<feature type="region of interest" description="Disordered" evidence="1">
    <location>
        <begin position="1"/>
        <end position="36"/>
    </location>
</feature>